<organism evidence="20 21">
    <name type="scientific">Vairimorpha ceranae</name>
    <dbReference type="NCBI Taxonomy" id="40302"/>
    <lineage>
        <taxon>Eukaryota</taxon>
        <taxon>Fungi</taxon>
        <taxon>Fungi incertae sedis</taxon>
        <taxon>Microsporidia</taxon>
        <taxon>Nosematidae</taxon>
        <taxon>Vairimorpha</taxon>
    </lineage>
</organism>
<dbReference type="PROSITE" id="PS01136">
    <property type="entry name" value="UPF0034"/>
    <property type="match status" value="1"/>
</dbReference>
<evidence type="ECO:0000256" key="1">
    <source>
        <dbReference type="ARBA" id="ARBA00001917"/>
    </source>
</evidence>
<evidence type="ECO:0000256" key="2">
    <source>
        <dbReference type="ARBA" id="ARBA00022630"/>
    </source>
</evidence>
<dbReference type="EC" id="1.3.1.-" evidence="16"/>
<evidence type="ECO:0000256" key="7">
    <source>
        <dbReference type="ARBA" id="ARBA00023002"/>
    </source>
</evidence>
<dbReference type="VEuPathDB" id="MicrosporidiaDB:NCER_101453"/>
<keyword evidence="6" id="KW-0521">NADP</keyword>
<evidence type="ECO:0000313" key="21">
    <source>
        <dbReference type="Proteomes" id="UP000034350"/>
    </source>
</evidence>
<keyword evidence="4" id="KW-0507">mRNA processing</keyword>
<dbReference type="EMBL" id="JPQZ01000059">
    <property type="protein sequence ID" value="KKO74576.1"/>
    <property type="molecule type" value="Genomic_DNA"/>
</dbReference>
<dbReference type="GO" id="GO:0106414">
    <property type="term" value="F:mRNA dihydrouridine synthase activity"/>
    <property type="evidence" value="ECO:0007669"/>
    <property type="project" value="RHEA"/>
</dbReference>
<comment type="catalytic activity">
    <reaction evidence="13">
        <text>5,6-dihydrouridine(16) in tRNA + NAD(+) = uridine(16) in tRNA + NADH + H(+)</text>
        <dbReference type="Rhea" id="RHEA:53380"/>
        <dbReference type="Rhea" id="RHEA-COMP:13543"/>
        <dbReference type="Rhea" id="RHEA-COMP:13544"/>
        <dbReference type="ChEBI" id="CHEBI:15378"/>
        <dbReference type="ChEBI" id="CHEBI:57540"/>
        <dbReference type="ChEBI" id="CHEBI:57945"/>
        <dbReference type="ChEBI" id="CHEBI:65315"/>
        <dbReference type="ChEBI" id="CHEBI:74443"/>
        <dbReference type="EC" id="1.3.1.88"/>
    </reaction>
    <physiologicalReaction direction="right-to-left" evidence="13">
        <dbReference type="Rhea" id="RHEA:53382"/>
    </physiologicalReaction>
</comment>
<comment type="similarity">
    <text evidence="9">Belongs to the Dus family. Dus1 subfamily.</text>
</comment>
<comment type="catalytic activity">
    <reaction evidence="11">
        <text>5,6-dihydrouridine(16) in tRNA + NADP(+) = uridine(16) in tRNA + NADPH + H(+)</text>
        <dbReference type="Rhea" id="RHEA:53376"/>
        <dbReference type="Rhea" id="RHEA-COMP:13543"/>
        <dbReference type="Rhea" id="RHEA-COMP:13544"/>
        <dbReference type="ChEBI" id="CHEBI:15378"/>
        <dbReference type="ChEBI" id="CHEBI:57783"/>
        <dbReference type="ChEBI" id="CHEBI:58349"/>
        <dbReference type="ChEBI" id="CHEBI:65315"/>
        <dbReference type="ChEBI" id="CHEBI:74443"/>
        <dbReference type="EC" id="1.3.1.88"/>
    </reaction>
    <physiologicalReaction direction="right-to-left" evidence="11">
        <dbReference type="Rhea" id="RHEA:53378"/>
    </physiologicalReaction>
</comment>
<feature type="active site" description="Proton donor" evidence="17">
    <location>
        <position position="101"/>
    </location>
</feature>
<comment type="catalytic activity">
    <reaction evidence="10">
        <text>5,6-dihydrouridine(17) in tRNA + NAD(+) = uridine(17) in tRNA + NADH + H(+)</text>
        <dbReference type="Rhea" id="RHEA:53372"/>
        <dbReference type="Rhea" id="RHEA-COMP:13541"/>
        <dbReference type="Rhea" id="RHEA-COMP:13542"/>
        <dbReference type="ChEBI" id="CHEBI:15378"/>
        <dbReference type="ChEBI" id="CHEBI:57540"/>
        <dbReference type="ChEBI" id="CHEBI:57945"/>
        <dbReference type="ChEBI" id="CHEBI:65315"/>
        <dbReference type="ChEBI" id="CHEBI:74443"/>
        <dbReference type="EC" id="1.3.1.88"/>
    </reaction>
    <physiologicalReaction direction="right-to-left" evidence="10">
        <dbReference type="Rhea" id="RHEA:53374"/>
    </physiologicalReaction>
</comment>
<comment type="caution">
    <text evidence="20">The sequence shown here is derived from an EMBL/GenBank/DDBJ whole genome shotgun (WGS) entry which is preliminary data.</text>
</comment>
<evidence type="ECO:0000256" key="18">
    <source>
        <dbReference type="PIRSR" id="PIRSR006621-2"/>
    </source>
</evidence>
<evidence type="ECO:0000256" key="13">
    <source>
        <dbReference type="ARBA" id="ARBA00048934"/>
    </source>
</evidence>
<evidence type="ECO:0000256" key="8">
    <source>
        <dbReference type="ARBA" id="ARBA00023027"/>
    </source>
</evidence>
<evidence type="ECO:0000256" key="12">
    <source>
        <dbReference type="ARBA" id="ARBA00048342"/>
    </source>
</evidence>
<dbReference type="GO" id="GO:0006397">
    <property type="term" value="P:mRNA processing"/>
    <property type="evidence" value="ECO:0007669"/>
    <property type="project" value="UniProtKB-KW"/>
</dbReference>
<keyword evidence="5 16" id="KW-0819">tRNA processing</keyword>
<dbReference type="GO" id="GO:0102262">
    <property type="term" value="F:tRNA-dihydrouridine16 synthase activity"/>
    <property type="evidence" value="ECO:0007669"/>
    <property type="project" value="RHEA"/>
</dbReference>
<keyword evidence="3 16" id="KW-0288">FMN</keyword>
<evidence type="ECO:0000259" key="19">
    <source>
        <dbReference type="Pfam" id="PF01207"/>
    </source>
</evidence>
<dbReference type="Gene3D" id="3.20.20.70">
    <property type="entry name" value="Aldolase class I"/>
    <property type="match status" value="1"/>
</dbReference>
<dbReference type="InterPro" id="IPR001269">
    <property type="entry name" value="DUS_fam"/>
</dbReference>
<comment type="catalytic activity">
    <reaction evidence="15">
        <text>5,6-dihydrouridine(17) in tRNA + NADP(+) = uridine(17) in tRNA + NADPH + H(+)</text>
        <dbReference type="Rhea" id="RHEA:53368"/>
        <dbReference type="Rhea" id="RHEA-COMP:13541"/>
        <dbReference type="Rhea" id="RHEA-COMP:13542"/>
        <dbReference type="ChEBI" id="CHEBI:15378"/>
        <dbReference type="ChEBI" id="CHEBI:57783"/>
        <dbReference type="ChEBI" id="CHEBI:58349"/>
        <dbReference type="ChEBI" id="CHEBI:65315"/>
        <dbReference type="ChEBI" id="CHEBI:74443"/>
        <dbReference type="EC" id="1.3.1.88"/>
    </reaction>
    <physiologicalReaction direction="right-to-left" evidence="15">
        <dbReference type="Rhea" id="RHEA:53370"/>
    </physiologicalReaction>
</comment>
<comment type="catalytic activity">
    <reaction evidence="14">
        <text>a 5,6-dihydrouridine in mRNA + NADP(+) = a uridine in mRNA + NADPH + H(+)</text>
        <dbReference type="Rhea" id="RHEA:69855"/>
        <dbReference type="Rhea" id="RHEA-COMP:14658"/>
        <dbReference type="Rhea" id="RHEA-COMP:17789"/>
        <dbReference type="ChEBI" id="CHEBI:15378"/>
        <dbReference type="ChEBI" id="CHEBI:57783"/>
        <dbReference type="ChEBI" id="CHEBI:58349"/>
        <dbReference type="ChEBI" id="CHEBI:65315"/>
        <dbReference type="ChEBI" id="CHEBI:74443"/>
    </reaction>
    <physiologicalReaction direction="right-to-left" evidence="14">
        <dbReference type="Rhea" id="RHEA:69857"/>
    </physiologicalReaction>
</comment>
<evidence type="ECO:0000256" key="4">
    <source>
        <dbReference type="ARBA" id="ARBA00022664"/>
    </source>
</evidence>
<evidence type="ECO:0000256" key="5">
    <source>
        <dbReference type="ARBA" id="ARBA00022694"/>
    </source>
</evidence>
<dbReference type="GO" id="GO:0050660">
    <property type="term" value="F:flavin adenine dinucleotide binding"/>
    <property type="evidence" value="ECO:0007669"/>
    <property type="project" value="InterPro"/>
</dbReference>
<evidence type="ECO:0000256" key="17">
    <source>
        <dbReference type="PIRSR" id="PIRSR006621-1"/>
    </source>
</evidence>
<dbReference type="PIRSF" id="PIRSF006621">
    <property type="entry name" value="Dus"/>
    <property type="match status" value="1"/>
</dbReference>
<comment type="similarity">
    <text evidence="16">Belongs to the dus family.</text>
</comment>
<dbReference type="VEuPathDB" id="MicrosporidiaDB:AAJ76_5900021456"/>
<evidence type="ECO:0000256" key="6">
    <source>
        <dbReference type="ARBA" id="ARBA00022857"/>
    </source>
</evidence>
<dbReference type="OrthoDB" id="272303at2759"/>
<dbReference type="PANTHER" id="PTHR11082">
    <property type="entry name" value="TRNA-DIHYDROURIDINE SYNTHASE"/>
    <property type="match status" value="1"/>
</dbReference>
<dbReference type="GO" id="GO:0102263">
    <property type="term" value="F:tRNA-dihydrouridine17 synthase activity"/>
    <property type="evidence" value="ECO:0007669"/>
    <property type="project" value="RHEA"/>
</dbReference>
<evidence type="ECO:0000256" key="11">
    <source>
        <dbReference type="ARBA" id="ARBA00047652"/>
    </source>
</evidence>
<dbReference type="Proteomes" id="UP000034350">
    <property type="component" value="Unassembled WGS sequence"/>
</dbReference>
<dbReference type="InterPro" id="IPR035587">
    <property type="entry name" value="DUS-like_FMN-bd"/>
</dbReference>
<dbReference type="SUPFAM" id="SSF51395">
    <property type="entry name" value="FMN-linked oxidoreductases"/>
    <property type="match status" value="1"/>
</dbReference>
<evidence type="ECO:0000313" key="20">
    <source>
        <dbReference type="EMBL" id="KKO74576.1"/>
    </source>
</evidence>
<evidence type="ECO:0000256" key="3">
    <source>
        <dbReference type="ARBA" id="ARBA00022643"/>
    </source>
</evidence>
<accession>A0A0F9WAD9</accession>
<dbReference type="GeneID" id="36320987"/>
<evidence type="ECO:0000256" key="9">
    <source>
        <dbReference type="ARBA" id="ARBA00038313"/>
    </source>
</evidence>
<dbReference type="AlphaFoldDB" id="A0A0F9WAD9"/>
<proteinExistence type="inferred from homology"/>
<feature type="binding site" evidence="18">
    <location>
        <position position="140"/>
    </location>
    <ligand>
        <name>FMN</name>
        <dbReference type="ChEBI" id="CHEBI:58210"/>
    </ligand>
</feature>
<reference evidence="20 21" key="1">
    <citation type="journal article" date="2015" name="Environ. Microbiol.">
        <title>Genome analyses suggest the presence of polyploidy and recent human-driven expansions in eight global populations of the honeybee pathogen Nosema ceranae.</title>
        <authorList>
            <person name="Pelin A."/>
            <person name="Selman M."/>
            <person name="Aris-Brosou S."/>
            <person name="Farinelli L."/>
            <person name="Corradi N."/>
        </authorList>
    </citation>
    <scope>NUCLEOTIDE SEQUENCE [LARGE SCALE GENOMIC DNA]</scope>
    <source>
        <strain evidence="20 21">PA08 1199</strain>
    </source>
</reference>
<comment type="catalytic activity">
    <reaction evidence="12">
        <text>a 5,6-dihydrouridine in mRNA + NAD(+) = a uridine in mRNA + NADH + H(+)</text>
        <dbReference type="Rhea" id="RHEA:69851"/>
        <dbReference type="Rhea" id="RHEA-COMP:14658"/>
        <dbReference type="Rhea" id="RHEA-COMP:17789"/>
        <dbReference type="ChEBI" id="CHEBI:15378"/>
        <dbReference type="ChEBI" id="CHEBI:57540"/>
        <dbReference type="ChEBI" id="CHEBI:57945"/>
        <dbReference type="ChEBI" id="CHEBI:65315"/>
        <dbReference type="ChEBI" id="CHEBI:74443"/>
    </reaction>
    <physiologicalReaction direction="right-to-left" evidence="12">
        <dbReference type="Rhea" id="RHEA:69853"/>
    </physiologicalReaction>
</comment>
<keyword evidence="8" id="KW-0520">NAD</keyword>
<keyword evidence="2 16" id="KW-0285">Flavoprotein</keyword>
<gene>
    <name evidence="20" type="ORF">AAJ76_5900021456</name>
</gene>
<dbReference type="PANTHER" id="PTHR11082:SF5">
    <property type="entry name" value="TRNA-DIHYDROURIDINE(16_17) SYNTHASE [NAD(P)(+)]-LIKE"/>
    <property type="match status" value="1"/>
</dbReference>
<feature type="binding site" evidence="18">
    <location>
        <position position="72"/>
    </location>
    <ligand>
        <name>FMN</name>
        <dbReference type="ChEBI" id="CHEBI:58210"/>
    </ligand>
</feature>
<name>A0A0F9WAD9_9MICR</name>
<feature type="binding site" evidence="18">
    <location>
        <begin position="16"/>
        <end position="18"/>
    </location>
    <ligand>
        <name>FMN</name>
        <dbReference type="ChEBI" id="CHEBI:58210"/>
    </ligand>
</feature>
<keyword evidence="7 16" id="KW-0560">Oxidoreductase</keyword>
<feature type="binding site" evidence="18">
    <location>
        <position position="168"/>
    </location>
    <ligand>
        <name>FMN</name>
        <dbReference type="ChEBI" id="CHEBI:58210"/>
    </ligand>
</feature>
<dbReference type="InterPro" id="IPR013785">
    <property type="entry name" value="Aldolase_TIM"/>
</dbReference>
<evidence type="ECO:0000256" key="15">
    <source>
        <dbReference type="ARBA" id="ARBA00049467"/>
    </source>
</evidence>
<dbReference type="VEuPathDB" id="MicrosporidiaDB:G9O61_00g013680"/>
<sequence>MNFLKNLKKPYKVLAPMVGNSELAWRILARRYGADICYTEMVNCDTFIRSKINPLSNRWYTTNKIDRPLIIQICGNDVNKMLKVSLILQEYCDAIDINLGCPQEIARKGNYGSFLMDDLLKVKEIVTVLSNNLKVPVTCKIRIFESIEKSVEYAKMIEQAGCKMLTVHGRTRDQRGLNTGLASWDHIRAIKASLNIPVISNGNIINNSDIDNCVEYTKCDGVMVAETHLYNPLIFIKRHSKTNISIYKEYLNIFLENYNEYDIHTIKSHTFKLLKKFLKQYPEFSEHINLCKKLKDYINLCDVLETFIKDKNVESVYLGMDPYIRKIS</sequence>
<keyword evidence="21" id="KW-1185">Reference proteome</keyword>
<protein>
    <recommendedName>
        <fullName evidence="16">tRNA-dihydrouridine synthase</fullName>
        <ecNumber evidence="16">1.3.1.-</ecNumber>
    </recommendedName>
</protein>
<comment type="function">
    <text evidence="16">Catalyzes the synthesis of dihydrouridine, a modified base found in the D-loop of most tRNAs.</text>
</comment>
<dbReference type="CDD" id="cd02801">
    <property type="entry name" value="DUS_like_FMN"/>
    <property type="match status" value="1"/>
</dbReference>
<dbReference type="InterPro" id="IPR018517">
    <property type="entry name" value="tRNA_hU_synthase_CS"/>
</dbReference>
<dbReference type="Pfam" id="PF01207">
    <property type="entry name" value="Dus"/>
    <property type="match status" value="1"/>
</dbReference>
<dbReference type="RefSeq" id="XP_024330318.1">
    <property type="nucleotide sequence ID" value="XM_024476039.1"/>
</dbReference>
<feature type="domain" description="DUS-like FMN-binding" evidence="19">
    <location>
        <begin position="14"/>
        <end position="302"/>
    </location>
</feature>
<keyword evidence="18" id="KW-0547">Nucleotide-binding</keyword>
<evidence type="ECO:0000256" key="16">
    <source>
        <dbReference type="PIRNR" id="PIRNR006621"/>
    </source>
</evidence>
<evidence type="ECO:0000256" key="14">
    <source>
        <dbReference type="ARBA" id="ARBA00049447"/>
    </source>
</evidence>
<evidence type="ECO:0000256" key="10">
    <source>
        <dbReference type="ARBA" id="ARBA00047287"/>
    </source>
</evidence>
<comment type="cofactor">
    <cofactor evidence="1 16 18">
        <name>FMN</name>
        <dbReference type="ChEBI" id="CHEBI:58210"/>
    </cofactor>
</comment>